<reference evidence="1" key="1">
    <citation type="journal article" date="2021" name="Nat. Commun.">
        <title>Genetic determinants of endophytism in the Arabidopsis root mycobiome.</title>
        <authorList>
            <person name="Mesny F."/>
            <person name="Miyauchi S."/>
            <person name="Thiergart T."/>
            <person name="Pickel B."/>
            <person name="Atanasova L."/>
            <person name="Karlsson M."/>
            <person name="Huettel B."/>
            <person name="Barry K.W."/>
            <person name="Haridas S."/>
            <person name="Chen C."/>
            <person name="Bauer D."/>
            <person name="Andreopoulos W."/>
            <person name="Pangilinan J."/>
            <person name="LaButti K."/>
            <person name="Riley R."/>
            <person name="Lipzen A."/>
            <person name="Clum A."/>
            <person name="Drula E."/>
            <person name="Henrissat B."/>
            <person name="Kohler A."/>
            <person name="Grigoriev I.V."/>
            <person name="Martin F.M."/>
            <person name="Hacquard S."/>
        </authorList>
    </citation>
    <scope>NUCLEOTIDE SEQUENCE</scope>
    <source>
        <strain evidence="1">FSSC 5 MPI-SDFR-AT-0091</strain>
    </source>
</reference>
<dbReference type="Proteomes" id="UP000736672">
    <property type="component" value="Unassembled WGS sequence"/>
</dbReference>
<sequence>MWCRFAQESSRDDRGYCFACMHFVVLVPGLPPLEGGTCLGMGLGFATAWIVTANMLRSPTKLTSRLLTYLYIILQHSAGLEQSHHPLAIGLFQCLHSCSSASLFPSRRVHSCPLNPALHFNHIGPEAGGPQREAPRRWFFHAHVCTAFGMPPGEHSPSRLQALHPFHRRWTYVKMKGPGAPETPSCVFGKEGKAPKGGDRNACTLFFQPWQVYSLHICLS</sequence>
<dbReference type="EMBL" id="JAGTJS010000003">
    <property type="protein sequence ID" value="KAH7272582.1"/>
    <property type="molecule type" value="Genomic_DNA"/>
</dbReference>
<accession>A0A9P9L1N4</accession>
<keyword evidence="2" id="KW-1185">Reference proteome</keyword>
<name>A0A9P9L1N4_FUSSL</name>
<proteinExistence type="predicted"/>
<evidence type="ECO:0000313" key="1">
    <source>
        <dbReference type="EMBL" id="KAH7272582.1"/>
    </source>
</evidence>
<dbReference type="AlphaFoldDB" id="A0A9P9L1N4"/>
<organism evidence="1 2">
    <name type="scientific">Fusarium solani</name>
    <name type="common">Filamentous fungus</name>
    <dbReference type="NCBI Taxonomy" id="169388"/>
    <lineage>
        <taxon>Eukaryota</taxon>
        <taxon>Fungi</taxon>
        <taxon>Dikarya</taxon>
        <taxon>Ascomycota</taxon>
        <taxon>Pezizomycotina</taxon>
        <taxon>Sordariomycetes</taxon>
        <taxon>Hypocreomycetidae</taxon>
        <taxon>Hypocreales</taxon>
        <taxon>Nectriaceae</taxon>
        <taxon>Fusarium</taxon>
        <taxon>Fusarium solani species complex</taxon>
    </lineage>
</organism>
<protein>
    <submittedName>
        <fullName evidence="1">Uncharacterized protein</fullName>
    </submittedName>
</protein>
<gene>
    <name evidence="1" type="ORF">B0J15DRAFT_182073</name>
</gene>
<comment type="caution">
    <text evidence="1">The sequence shown here is derived from an EMBL/GenBank/DDBJ whole genome shotgun (WGS) entry which is preliminary data.</text>
</comment>
<evidence type="ECO:0000313" key="2">
    <source>
        <dbReference type="Proteomes" id="UP000736672"/>
    </source>
</evidence>